<organism evidence="8 11">
    <name type="scientific">Micromonospora tulbaghiae</name>
    <dbReference type="NCBI Taxonomy" id="479978"/>
    <lineage>
        <taxon>Bacteria</taxon>
        <taxon>Bacillati</taxon>
        <taxon>Actinomycetota</taxon>
        <taxon>Actinomycetes</taxon>
        <taxon>Micromonosporales</taxon>
        <taxon>Micromonosporaceae</taxon>
        <taxon>Micromonospora</taxon>
    </lineage>
</organism>
<evidence type="ECO:0000259" key="6">
    <source>
        <dbReference type="PROSITE" id="PS50043"/>
    </source>
</evidence>
<dbReference type="InterPro" id="IPR011006">
    <property type="entry name" value="CheY-like_superfamily"/>
</dbReference>
<dbReference type="PROSITE" id="PS50110">
    <property type="entry name" value="RESPONSE_REGULATORY"/>
    <property type="match status" value="1"/>
</dbReference>
<evidence type="ECO:0000313" key="8">
    <source>
        <dbReference type="EMBL" id="MBO4139022.1"/>
    </source>
</evidence>
<dbReference type="RefSeq" id="WP_091416274.1">
    <property type="nucleotide sequence ID" value="NZ_FMCQ01000002.1"/>
</dbReference>
<dbReference type="InterPro" id="IPR039420">
    <property type="entry name" value="WalR-like"/>
</dbReference>
<dbReference type="PANTHER" id="PTHR43214">
    <property type="entry name" value="TWO-COMPONENT RESPONSE REGULATOR"/>
    <property type="match status" value="1"/>
</dbReference>
<proteinExistence type="predicted"/>
<sequence>MALRVLICDERPLVTAGLQRLLSAEPDFEIVGVADSGVHALMLVRSERPDAVVTGLRLRGMSGTDLTRRLRGDNEQTNPPVVVYAVEDSEETHTEVLRAGADALLSDDASREELVLAIRAVARGQAMLGPSVARRLLDWFRKHESERPRPLATLAMTLTTREREILLLTAQGLSVEQIASKLYIGVATVRTHIYRLRCKLQVRDRAQLVSFAYQAGLVNSN</sequence>
<name>A0AAW4JAU7_9ACTN</name>
<evidence type="ECO:0000259" key="7">
    <source>
        <dbReference type="PROSITE" id="PS50110"/>
    </source>
</evidence>
<keyword evidence="2" id="KW-0805">Transcription regulation</keyword>
<dbReference type="CDD" id="cd17535">
    <property type="entry name" value="REC_NarL-like"/>
    <property type="match status" value="1"/>
</dbReference>
<keyword evidence="4" id="KW-0804">Transcription</keyword>
<dbReference type="AlphaFoldDB" id="A0AAW4JAU7"/>
<evidence type="ECO:0000313" key="10">
    <source>
        <dbReference type="Proteomes" id="UP000199405"/>
    </source>
</evidence>
<dbReference type="SUPFAM" id="SSF46894">
    <property type="entry name" value="C-terminal effector domain of the bipartite response regulators"/>
    <property type="match status" value="1"/>
</dbReference>
<dbReference type="CDD" id="cd06170">
    <property type="entry name" value="LuxR_C_like"/>
    <property type="match status" value="1"/>
</dbReference>
<dbReference type="Gene3D" id="3.40.50.2300">
    <property type="match status" value="1"/>
</dbReference>
<dbReference type="Pfam" id="PF00196">
    <property type="entry name" value="GerE"/>
    <property type="match status" value="1"/>
</dbReference>
<dbReference type="EMBL" id="FMCQ01000002">
    <property type="protein sequence ID" value="SCE72887.1"/>
    <property type="molecule type" value="Genomic_DNA"/>
</dbReference>
<dbReference type="PANTHER" id="PTHR43214:SF24">
    <property type="entry name" value="TRANSCRIPTIONAL REGULATORY PROTEIN NARL-RELATED"/>
    <property type="match status" value="1"/>
</dbReference>
<comment type="caution">
    <text evidence="8">The sequence shown here is derived from an EMBL/GenBank/DDBJ whole genome shotgun (WGS) entry which is preliminary data.</text>
</comment>
<dbReference type="EMBL" id="JAGFVQ010000003">
    <property type="protein sequence ID" value="MBO4139022.1"/>
    <property type="molecule type" value="Genomic_DNA"/>
</dbReference>
<dbReference type="GO" id="GO:0003677">
    <property type="term" value="F:DNA binding"/>
    <property type="evidence" value="ECO:0007669"/>
    <property type="project" value="UniProtKB-KW"/>
</dbReference>
<evidence type="ECO:0000256" key="5">
    <source>
        <dbReference type="PROSITE-ProRule" id="PRU00169"/>
    </source>
</evidence>
<dbReference type="Proteomes" id="UP000199405">
    <property type="component" value="Unassembled WGS sequence"/>
</dbReference>
<keyword evidence="1" id="KW-0597">Phosphoprotein</keyword>
<dbReference type="GO" id="GO:0006355">
    <property type="term" value="P:regulation of DNA-templated transcription"/>
    <property type="evidence" value="ECO:0007669"/>
    <property type="project" value="InterPro"/>
</dbReference>
<feature type="domain" description="Response regulatory" evidence="7">
    <location>
        <begin position="4"/>
        <end position="122"/>
    </location>
</feature>
<dbReference type="InterPro" id="IPR001789">
    <property type="entry name" value="Sig_transdc_resp-reg_receiver"/>
</dbReference>
<dbReference type="Proteomes" id="UP000669887">
    <property type="component" value="Unassembled WGS sequence"/>
</dbReference>
<dbReference type="PROSITE" id="PS00622">
    <property type="entry name" value="HTH_LUXR_1"/>
    <property type="match status" value="1"/>
</dbReference>
<dbReference type="SUPFAM" id="SSF52172">
    <property type="entry name" value="CheY-like"/>
    <property type="match status" value="1"/>
</dbReference>
<evidence type="ECO:0000256" key="4">
    <source>
        <dbReference type="ARBA" id="ARBA00023163"/>
    </source>
</evidence>
<reference evidence="8" key="2">
    <citation type="submission" date="2021-03" db="EMBL/GenBank/DDBJ databases">
        <title>X isolated from Micromonospora tulbaghiae.</title>
        <authorList>
            <person name="Stennett H.L."/>
        </authorList>
    </citation>
    <scope>NUCLEOTIDE SEQUENCE</scope>
    <source>
        <strain evidence="8">28M1-20</strain>
    </source>
</reference>
<evidence type="ECO:0000256" key="1">
    <source>
        <dbReference type="ARBA" id="ARBA00022553"/>
    </source>
</evidence>
<gene>
    <name evidence="9" type="ORF">GA0070562_2052</name>
    <name evidence="8" type="ORF">J5U46_02480</name>
</gene>
<dbReference type="SMART" id="SM00421">
    <property type="entry name" value="HTH_LUXR"/>
    <property type="match status" value="1"/>
</dbReference>
<evidence type="ECO:0000313" key="11">
    <source>
        <dbReference type="Proteomes" id="UP000669887"/>
    </source>
</evidence>
<keyword evidence="10" id="KW-1185">Reference proteome</keyword>
<dbReference type="InterPro" id="IPR000792">
    <property type="entry name" value="Tscrpt_reg_LuxR_C"/>
</dbReference>
<accession>A0AAW4JAU7</accession>
<dbReference type="PROSITE" id="PS50043">
    <property type="entry name" value="HTH_LUXR_2"/>
    <property type="match status" value="1"/>
</dbReference>
<reference evidence="9 10" key="1">
    <citation type="submission" date="2016-06" db="EMBL/GenBank/DDBJ databases">
        <authorList>
            <person name="Varghese N."/>
            <person name="Submissions Spin"/>
        </authorList>
    </citation>
    <scope>NUCLEOTIDE SEQUENCE [LARGE SCALE GENOMIC DNA]</scope>
    <source>
        <strain evidence="9 10">DSM 45142</strain>
    </source>
</reference>
<evidence type="ECO:0000313" key="9">
    <source>
        <dbReference type="EMBL" id="SCE72887.1"/>
    </source>
</evidence>
<keyword evidence="3 9" id="KW-0238">DNA-binding</keyword>
<evidence type="ECO:0000256" key="2">
    <source>
        <dbReference type="ARBA" id="ARBA00023015"/>
    </source>
</evidence>
<dbReference type="InterPro" id="IPR058245">
    <property type="entry name" value="NreC/VraR/RcsB-like_REC"/>
</dbReference>
<dbReference type="PRINTS" id="PR00038">
    <property type="entry name" value="HTHLUXR"/>
</dbReference>
<evidence type="ECO:0000256" key="3">
    <source>
        <dbReference type="ARBA" id="ARBA00023125"/>
    </source>
</evidence>
<comment type="caution">
    <text evidence="5">Lacks conserved residue(s) required for the propagation of feature annotation.</text>
</comment>
<feature type="domain" description="HTH luxR-type" evidence="6">
    <location>
        <begin position="151"/>
        <end position="216"/>
    </location>
</feature>
<dbReference type="GeneID" id="93468842"/>
<dbReference type="Pfam" id="PF00072">
    <property type="entry name" value="Response_reg"/>
    <property type="match status" value="1"/>
</dbReference>
<dbReference type="GO" id="GO:0000160">
    <property type="term" value="P:phosphorelay signal transduction system"/>
    <property type="evidence" value="ECO:0007669"/>
    <property type="project" value="InterPro"/>
</dbReference>
<dbReference type="InterPro" id="IPR016032">
    <property type="entry name" value="Sig_transdc_resp-reg_C-effctor"/>
</dbReference>
<protein>
    <submittedName>
        <fullName evidence="9">DNA-binding response regulator, NarL/FixJ family, contains REC and HTH domains</fullName>
    </submittedName>
    <submittedName>
        <fullName evidence="8">Response regulator transcription factor</fullName>
    </submittedName>
</protein>
<dbReference type="SMART" id="SM00448">
    <property type="entry name" value="REC"/>
    <property type="match status" value="1"/>
</dbReference>